<protein>
    <recommendedName>
        <fullName evidence="3">CoA transferase</fullName>
    </recommendedName>
</protein>
<comment type="caution">
    <text evidence="1">The sequence shown here is derived from an EMBL/GenBank/DDBJ whole genome shotgun (WGS) entry which is preliminary data.</text>
</comment>
<accession>A0ABR6I264</accession>
<dbReference type="PANTHER" id="PTHR48228">
    <property type="entry name" value="SUCCINYL-COA--D-CITRAMALATE COA-TRANSFERASE"/>
    <property type="match status" value="1"/>
</dbReference>
<evidence type="ECO:0000313" key="1">
    <source>
        <dbReference type="EMBL" id="MBB3776937.1"/>
    </source>
</evidence>
<dbReference type="InterPro" id="IPR003673">
    <property type="entry name" value="CoA-Trfase_fam_III"/>
</dbReference>
<organism evidence="1 2">
    <name type="scientific">Erythrobacter ramosus</name>
    <dbReference type="NCBI Taxonomy" id="35811"/>
    <lineage>
        <taxon>Bacteria</taxon>
        <taxon>Pseudomonadati</taxon>
        <taxon>Pseudomonadota</taxon>
        <taxon>Alphaproteobacteria</taxon>
        <taxon>Sphingomonadales</taxon>
        <taxon>Erythrobacteraceae</taxon>
        <taxon>Erythrobacter/Porphyrobacter group</taxon>
        <taxon>Erythrobacter</taxon>
    </lineage>
</organism>
<proteinExistence type="predicted"/>
<dbReference type="SUPFAM" id="SSF89796">
    <property type="entry name" value="CoA-transferase family III (CaiB/BaiF)"/>
    <property type="match status" value="1"/>
</dbReference>
<reference evidence="1 2" key="1">
    <citation type="submission" date="2020-08" db="EMBL/GenBank/DDBJ databases">
        <title>Genomic Encyclopedia of Type Strains, Phase IV (KMG-IV): sequencing the most valuable type-strain genomes for metagenomic binning, comparative biology and taxonomic classification.</title>
        <authorList>
            <person name="Goeker M."/>
        </authorList>
    </citation>
    <scope>NUCLEOTIDE SEQUENCE [LARGE SCALE GENOMIC DNA]</scope>
    <source>
        <strain evidence="1 2">DSM 8510</strain>
    </source>
</reference>
<dbReference type="Pfam" id="PF02515">
    <property type="entry name" value="CoA_transf_3"/>
    <property type="match status" value="1"/>
</dbReference>
<dbReference type="RefSeq" id="WP_183363706.1">
    <property type="nucleotide sequence ID" value="NZ_BAAADZ010000005.1"/>
</dbReference>
<dbReference type="EMBL" id="JACICE010000004">
    <property type="protein sequence ID" value="MBB3776937.1"/>
    <property type="molecule type" value="Genomic_DNA"/>
</dbReference>
<gene>
    <name evidence="1" type="ORF">FHS52_002930</name>
</gene>
<evidence type="ECO:0008006" key="3">
    <source>
        <dbReference type="Google" id="ProtNLM"/>
    </source>
</evidence>
<name>A0ABR6I264_9SPHN</name>
<dbReference type="InterPro" id="IPR023606">
    <property type="entry name" value="CoA-Trfase_III_dom_1_sf"/>
</dbReference>
<dbReference type="Proteomes" id="UP000548685">
    <property type="component" value="Unassembled WGS sequence"/>
</dbReference>
<evidence type="ECO:0000313" key="2">
    <source>
        <dbReference type="Proteomes" id="UP000548685"/>
    </source>
</evidence>
<keyword evidence="2" id="KW-1185">Reference proteome</keyword>
<dbReference type="PANTHER" id="PTHR48228:SF5">
    <property type="entry name" value="ALPHA-METHYLACYL-COA RACEMASE"/>
    <property type="match status" value="1"/>
</dbReference>
<sequence>MIAGLQDLVAERARVFGLHPSDLFERDLADRLGKPGEVSANGSCRMLKCWDGWAALNLARPDDLDVVPALTDSEGEPWDALGQAAAWEPAMSFRNRAIELQLAVAVIGEARPAQLQPARVDIIPRKVVDMSALWAGPLCASLLAQSGAQVVRIDSVGRPDPTAIASPGLDARLNGLKAVLPLDLREDNGRACLFEHVSQADVLVTSARPAALARLGLKPEHFPDLTWVAITAHGFSGEAAGRIGFGDDCAAAGGLVEWCDGEPRFVGDALADPLTGLEAALAVLSGRRGLVDMAMSGVAAAYAKMAN</sequence>
<dbReference type="InterPro" id="IPR050509">
    <property type="entry name" value="CoA-transferase_III"/>
</dbReference>
<dbReference type="Gene3D" id="3.40.50.10540">
    <property type="entry name" value="Crotonobetainyl-coa:carnitine coa-transferase, domain 1"/>
    <property type="match status" value="1"/>
</dbReference>